<dbReference type="GO" id="GO:0046982">
    <property type="term" value="F:protein heterodimerization activity"/>
    <property type="evidence" value="ECO:0007669"/>
    <property type="project" value="InterPro"/>
</dbReference>
<dbReference type="AlphaFoldDB" id="A0A8B8ABX0"/>
<evidence type="ECO:0000256" key="11">
    <source>
        <dbReference type="ARBA" id="ARBA00071805"/>
    </source>
</evidence>
<keyword evidence="6" id="KW-0175">Coiled coil</keyword>
<evidence type="ECO:0000259" key="13">
    <source>
        <dbReference type="Pfam" id="PF00808"/>
    </source>
</evidence>
<dbReference type="GeneID" id="111101029"/>
<dbReference type="Pfam" id="PF00808">
    <property type="entry name" value="CBFD_NFYB_HMF"/>
    <property type="match status" value="1"/>
</dbReference>
<dbReference type="PANTHER" id="PTHR10252:SF54">
    <property type="entry name" value="CHROMATIN ACCESSIBILITY COMPLEX PROTEIN 1"/>
    <property type="match status" value="1"/>
</dbReference>
<evidence type="ECO:0000256" key="6">
    <source>
        <dbReference type="ARBA" id="ARBA00023054"/>
    </source>
</evidence>
<dbReference type="GO" id="GO:0006261">
    <property type="term" value="P:DNA-templated DNA replication"/>
    <property type="evidence" value="ECO:0007669"/>
    <property type="project" value="TreeGrafter"/>
</dbReference>
<dbReference type="GO" id="GO:0008623">
    <property type="term" value="C:CHRAC"/>
    <property type="evidence" value="ECO:0007669"/>
    <property type="project" value="TreeGrafter"/>
</dbReference>
<keyword evidence="2" id="KW-0597">Phosphoprotein</keyword>
<dbReference type="KEGG" id="cvn:111101029"/>
<gene>
    <name evidence="15 16" type="primary">LOC111101029</name>
</gene>
<dbReference type="RefSeq" id="XP_022288962.1">
    <property type="nucleotide sequence ID" value="XM_022433254.1"/>
</dbReference>
<evidence type="ECO:0000256" key="4">
    <source>
        <dbReference type="ARBA" id="ARBA00022695"/>
    </source>
</evidence>
<keyword evidence="7" id="KW-0238">DNA-binding</keyword>
<dbReference type="OrthoDB" id="1291358at2759"/>
<keyword evidence="4" id="KW-0548">Nucleotidyltransferase</keyword>
<evidence type="ECO:0000256" key="8">
    <source>
        <dbReference type="ARBA" id="ARBA00023242"/>
    </source>
</evidence>
<evidence type="ECO:0000313" key="15">
    <source>
        <dbReference type="RefSeq" id="XP_022288962.1"/>
    </source>
</evidence>
<keyword evidence="5" id="KW-0007">Acetylation</keyword>
<feature type="domain" description="Transcription factor CBF/NF-Y/archaeal histone" evidence="13">
    <location>
        <begin position="21"/>
        <end position="77"/>
    </location>
</feature>
<keyword evidence="8" id="KW-0539">Nucleus</keyword>
<reference evidence="16" key="2">
    <citation type="submission" date="2025-04" db="UniProtKB">
        <authorList>
            <consortium name="RefSeq"/>
        </authorList>
    </citation>
    <scope>IDENTIFICATION</scope>
    <source>
        <tissue evidence="16">Whole sample</tissue>
    </source>
</reference>
<evidence type="ECO:0000256" key="3">
    <source>
        <dbReference type="ARBA" id="ARBA00022679"/>
    </source>
</evidence>
<reference evidence="14" key="1">
    <citation type="submission" date="2024-06" db="UniProtKB">
        <authorList>
            <consortium name="RefSeq"/>
        </authorList>
    </citation>
    <scope>NUCLEOTIDE SEQUENCE [LARGE SCALE GENOMIC DNA]</scope>
    <source>
        <tissue evidence="15">Whole sample</tissue>
    </source>
</reference>
<comment type="function">
    <text evidence="9">Forms a complex with DNA polymerase epsilon subunit POLE3 and binds naked DNA, which is then incorporated into chromatin, aided by the nucleosome remodeling activity of ISWI/SNF2H and ACF1. Does not enhance nucleosome sliding activity of the ACF-5 ISWI chromatin remodeling complex.</text>
</comment>
<evidence type="ECO:0000256" key="12">
    <source>
        <dbReference type="ARBA" id="ARBA00083235"/>
    </source>
</evidence>
<evidence type="ECO:0000256" key="2">
    <source>
        <dbReference type="ARBA" id="ARBA00022553"/>
    </source>
</evidence>
<evidence type="ECO:0000256" key="7">
    <source>
        <dbReference type="ARBA" id="ARBA00023125"/>
    </source>
</evidence>
<dbReference type="GO" id="GO:0016779">
    <property type="term" value="F:nucleotidyltransferase activity"/>
    <property type="evidence" value="ECO:0007669"/>
    <property type="project" value="UniProtKB-KW"/>
</dbReference>
<dbReference type="PANTHER" id="PTHR10252">
    <property type="entry name" value="HISTONE-LIKE TRANSCRIPTION FACTOR CCAAT-RELATED"/>
    <property type="match status" value="1"/>
</dbReference>
<name>A0A8B8ABX0_CRAVI</name>
<evidence type="ECO:0000256" key="9">
    <source>
        <dbReference type="ARBA" id="ARBA00059032"/>
    </source>
</evidence>
<dbReference type="RefSeq" id="XP_022288972.1">
    <property type="nucleotide sequence ID" value="XM_022433264.1"/>
</dbReference>
<evidence type="ECO:0000256" key="5">
    <source>
        <dbReference type="ARBA" id="ARBA00022990"/>
    </source>
</evidence>
<comment type="subcellular location">
    <subcellularLocation>
        <location evidence="1">Nucleus</location>
    </subcellularLocation>
</comment>
<dbReference type="GO" id="GO:0006338">
    <property type="term" value="P:chromatin remodeling"/>
    <property type="evidence" value="ECO:0007669"/>
    <property type="project" value="TreeGrafter"/>
</dbReference>
<proteinExistence type="predicted"/>
<keyword evidence="3" id="KW-0808">Transferase</keyword>
<dbReference type="InterPro" id="IPR050568">
    <property type="entry name" value="Transcr_DNA_Rep_Reg"/>
</dbReference>
<dbReference type="FunFam" id="1.10.20.10:FF:000048">
    <property type="entry name" value="Chromatin accessibility complex subunit 1"/>
    <property type="match status" value="1"/>
</dbReference>
<dbReference type="InterPro" id="IPR003958">
    <property type="entry name" value="CBFA_NFYB_domain"/>
</dbReference>
<accession>A0A8B8ABX0</accession>
<comment type="subunit">
    <text evidence="10">Heterodimer with POLE3; binds to DNA. Component of the CHRAC ISWI chromatin remodeling complex at least composed of SMARCA5/SNF2H, BAZ1A/ACF1, CHRAC1 and POLE3; the complex preferentially binds DNA through the CHRAC1-POLE3 heterodimer and possesses ATP-dependent nucleosome-remodeling activity. Within the complex, the heterodimer with POLE3 interacts with SMARCA5/SNF2H; the interaction is direct and enhances nucleosome sliding activity by the SMARCA5/SNF2H and BAZ1A/ACF1 interaction. Within the complex, the heterodimer with POLE3 interacts with BAZ1A/ACF1; the interactions are direct.</text>
</comment>
<dbReference type="InterPro" id="IPR009072">
    <property type="entry name" value="Histone-fold"/>
</dbReference>
<evidence type="ECO:0000313" key="14">
    <source>
        <dbReference type="Proteomes" id="UP000694844"/>
    </source>
</evidence>
<dbReference type="SUPFAM" id="SSF47113">
    <property type="entry name" value="Histone-fold"/>
    <property type="match status" value="1"/>
</dbReference>
<evidence type="ECO:0000256" key="1">
    <source>
        <dbReference type="ARBA" id="ARBA00004123"/>
    </source>
</evidence>
<dbReference type="CDD" id="cd22924">
    <property type="entry name" value="HFD_CHRAC1-like"/>
    <property type="match status" value="1"/>
</dbReference>
<evidence type="ECO:0000256" key="10">
    <source>
        <dbReference type="ARBA" id="ARBA00062516"/>
    </source>
</evidence>
<organism evidence="14 16">
    <name type="scientific">Crassostrea virginica</name>
    <name type="common">Eastern oyster</name>
    <dbReference type="NCBI Taxonomy" id="6565"/>
    <lineage>
        <taxon>Eukaryota</taxon>
        <taxon>Metazoa</taxon>
        <taxon>Spiralia</taxon>
        <taxon>Lophotrochozoa</taxon>
        <taxon>Mollusca</taxon>
        <taxon>Bivalvia</taxon>
        <taxon>Autobranchia</taxon>
        <taxon>Pteriomorphia</taxon>
        <taxon>Ostreida</taxon>
        <taxon>Ostreoidea</taxon>
        <taxon>Ostreidae</taxon>
        <taxon>Crassostrea</taxon>
    </lineage>
</organism>
<dbReference type="GO" id="GO:0003677">
    <property type="term" value="F:DNA binding"/>
    <property type="evidence" value="ECO:0007669"/>
    <property type="project" value="UniProtKB-KW"/>
</dbReference>
<dbReference type="Proteomes" id="UP000694844">
    <property type="component" value="Chromosome 1"/>
</dbReference>
<evidence type="ECO:0000313" key="16">
    <source>
        <dbReference type="RefSeq" id="XP_022288972.1"/>
    </source>
</evidence>
<protein>
    <recommendedName>
        <fullName evidence="11">Chromatin accessibility complex protein 1</fullName>
    </recommendedName>
    <alternativeName>
        <fullName evidence="12">DNA polymerase epsilon subunit p15</fullName>
    </alternativeName>
</protein>
<keyword evidence="14" id="KW-1185">Reference proteome</keyword>
<dbReference type="Gene3D" id="1.10.20.10">
    <property type="entry name" value="Histone, subunit A"/>
    <property type="match status" value="1"/>
</dbReference>
<sequence>MCYFWLKMADKQIEKAGQCVLPLSRIRTIMKSSPDVGSISHEALFLTGKATEMFVKNLTNISREKSKDKMNVNYKDLAEVVNTDDVLQFLQDIIPRKIKAKDYLDQLEDEEEDSS</sequence>